<dbReference type="PANTHER" id="PTHR45694:SF18">
    <property type="entry name" value="GLUTAREDOXIN-1-RELATED"/>
    <property type="match status" value="1"/>
</dbReference>
<accession>A0AAJ5YV54</accession>
<dbReference type="GO" id="GO:0005737">
    <property type="term" value="C:cytoplasm"/>
    <property type="evidence" value="ECO:0007669"/>
    <property type="project" value="TreeGrafter"/>
</dbReference>
<evidence type="ECO:0000313" key="4">
    <source>
        <dbReference type="Proteomes" id="UP001219567"/>
    </source>
</evidence>
<keyword evidence="1" id="KW-1133">Transmembrane helix</keyword>
<evidence type="ECO:0000313" key="3">
    <source>
        <dbReference type="EMBL" id="WFC99995.1"/>
    </source>
</evidence>
<name>A0AAJ5YV54_9BASI</name>
<keyword evidence="1" id="KW-0472">Membrane</keyword>
<keyword evidence="1" id="KW-0812">Transmembrane</keyword>
<dbReference type="GO" id="GO:0015038">
    <property type="term" value="F:glutathione disulfide oxidoreductase activity"/>
    <property type="evidence" value="ECO:0007669"/>
    <property type="project" value="TreeGrafter"/>
</dbReference>
<dbReference type="GO" id="GO:0034599">
    <property type="term" value="P:cellular response to oxidative stress"/>
    <property type="evidence" value="ECO:0007669"/>
    <property type="project" value="TreeGrafter"/>
</dbReference>
<reference evidence="3 4" key="1">
    <citation type="submission" date="2023-03" db="EMBL/GenBank/DDBJ databases">
        <title>Mating type loci evolution in Malassezia.</title>
        <authorList>
            <person name="Coelho M.A."/>
        </authorList>
    </citation>
    <scope>NUCLEOTIDE SEQUENCE [LARGE SCALE GENOMIC DNA]</scope>
    <source>
        <strain evidence="3 4">CBS 9725</strain>
    </source>
</reference>
<dbReference type="Pfam" id="PF00462">
    <property type="entry name" value="Glutaredoxin"/>
    <property type="match status" value="1"/>
</dbReference>
<dbReference type="InterPro" id="IPR002109">
    <property type="entry name" value="Glutaredoxin"/>
</dbReference>
<feature type="transmembrane region" description="Helical" evidence="1">
    <location>
        <begin position="37"/>
        <end position="55"/>
    </location>
</feature>
<evidence type="ECO:0000259" key="2">
    <source>
        <dbReference type="Pfam" id="PF00462"/>
    </source>
</evidence>
<protein>
    <recommendedName>
        <fullName evidence="2">Glutaredoxin domain-containing protein</fullName>
    </recommendedName>
</protein>
<dbReference type="SUPFAM" id="SSF52833">
    <property type="entry name" value="Thioredoxin-like"/>
    <property type="match status" value="1"/>
</dbReference>
<sequence>MQDTRIDLGWANSGKIDKESRPAGLVPLQWFRRRKTMILAGVVFFMVVLWLQIMGKTVPWRSSPSIFVDPEIAELLRTIPGAVPGNIVPKGDALADAGHGGKEYPSREDMILVLLKQLRDPSFRFPHSQWPTWSAWIEDGSGIPRDAHVQFVTELKRLGNGTEDARLYLEHPANWAEKHRRQTPFTVFSKSYCPYSKKAKALLNSYKAHYDVYEVDLHRTSKQTHTDDTEFMAKLLWDLTGHRTYPKVLEGPRLLVR</sequence>
<evidence type="ECO:0000256" key="1">
    <source>
        <dbReference type="SAM" id="Phobius"/>
    </source>
</evidence>
<feature type="domain" description="Glutaredoxin" evidence="2">
    <location>
        <begin position="186"/>
        <end position="248"/>
    </location>
</feature>
<keyword evidence="4" id="KW-1185">Reference proteome</keyword>
<dbReference type="GO" id="GO:0005634">
    <property type="term" value="C:nucleus"/>
    <property type="evidence" value="ECO:0007669"/>
    <property type="project" value="TreeGrafter"/>
</dbReference>
<proteinExistence type="predicted"/>
<dbReference type="PANTHER" id="PTHR45694">
    <property type="entry name" value="GLUTAREDOXIN 2"/>
    <property type="match status" value="1"/>
</dbReference>
<dbReference type="Proteomes" id="UP001219567">
    <property type="component" value="Chromosome 3"/>
</dbReference>
<dbReference type="Gene3D" id="3.40.30.10">
    <property type="entry name" value="Glutaredoxin"/>
    <property type="match status" value="1"/>
</dbReference>
<dbReference type="PROSITE" id="PS51354">
    <property type="entry name" value="GLUTAREDOXIN_2"/>
    <property type="match status" value="1"/>
</dbReference>
<dbReference type="InterPro" id="IPR036249">
    <property type="entry name" value="Thioredoxin-like_sf"/>
</dbReference>
<organism evidence="3 4">
    <name type="scientific">Malassezia yamatoensis</name>
    <dbReference type="NCBI Taxonomy" id="253288"/>
    <lineage>
        <taxon>Eukaryota</taxon>
        <taxon>Fungi</taxon>
        <taxon>Dikarya</taxon>
        <taxon>Basidiomycota</taxon>
        <taxon>Ustilaginomycotina</taxon>
        <taxon>Malasseziomycetes</taxon>
        <taxon>Malasseziales</taxon>
        <taxon>Malasseziaceae</taxon>
        <taxon>Malassezia</taxon>
    </lineage>
</organism>
<dbReference type="EMBL" id="CP119945">
    <property type="protein sequence ID" value="WFC99995.1"/>
    <property type="molecule type" value="Genomic_DNA"/>
</dbReference>
<dbReference type="AlphaFoldDB" id="A0AAJ5YV54"/>
<gene>
    <name evidence="3" type="ORF">MYAM1_002742</name>
</gene>